<dbReference type="EMBL" id="REGN01002338">
    <property type="protein sequence ID" value="RNA28810.1"/>
    <property type="molecule type" value="Genomic_DNA"/>
</dbReference>
<protein>
    <submittedName>
        <fullName evidence="2">Uncharacterized protein</fullName>
    </submittedName>
</protein>
<name>A0A3M7RZG2_BRAPC</name>
<sequence length="69" mass="7947">MGLHSVPFLGTKRFTFSRTTNLNSIQFKTNFYISFPRLFLDFFFSSSLPEGKMGKGKVEKESNNKICKT</sequence>
<reference evidence="2 3" key="1">
    <citation type="journal article" date="2018" name="Sci. Rep.">
        <title>Genomic signatures of local adaptation to the degree of environmental predictability in rotifers.</title>
        <authorList>
            <person name="Franch-Gras L."/>
            <person name="Hahn C."/>
            <person name="Garcia-Roger E.M."/>
            <person name="Carmona M.J."/>
            <person name="Serra M."/>
            <person name="Gomez A."/>
        </authorList>
    </citation>
    <scope>NUCLEOTIDE SEQUENCE [LARGE SCALE GENOMIC DNA]</scope>
    <source>
        <strain evidence="2">HYR1</strain>
    </source>
</reference>
<dbReference type="AlphaFoldDB" id="A0A3M7RZG2"/>
<gene>
    <name evidence="2" type="ORF">BpHYR1_016461</name>
</gene>
<dbReference type="Proteomes" id="UP000276133">
    <property type="component" value="Unassembled WGS sequence"/>
</dbReference>
<keyword evidence="3" id="KW-1185">Reference proteome</keyword>
<feature type="region of interest" description="Disordered" evidence="1">
    <location>
        <begin position="48"/>
        <end position="69"/>
    </location>
</feature>
<organism evidence="2 3">
    <name type="scientific">Brachionus plicatilis</name>
    <name type="common">Marine rotifer</name>
    <name type="synonym">Brachionus muelleri</name>
    <dbReference type="NCBI Taxonomy" id="10195"/>
    <lineage>
        <taxon>Eukaryota</taxon>
        <taxon>Metazoa</taxon>
        <taxon>Spiralia</taxon>
        <taxon>Gnathifera</taxon>
        <taxon>Rotifera</taxon>
        <taxon>Eurotatoria</taxon>
        <taxon>Monogononta</taxon>
        <taxon>Pseudotrocha</taxon>
        <taxon>Ploima</taxon>
        <taxon>Brachionidae</taxon>
        <taxon>Brachionus</taxon>
    </lineage>
</organism>
<feature type="compositionally biased region" description="Basic and acidic residues" evidence="1">
    <location>
        <begin position="52"/>
        <end position="63"/>
    </location>
</feature>
<evidence type="ECO:0000313" key="3">
    <source>
        <dbReference type="Proteomes" id="UP000276133"/>
    </source>
</evidence>
<comment type="caution">
    <text evidence="2">The sequence shown here is derived from an EMBL/GenBank/DDBJ whole genome shotgun (WGS) entry which is preliminary data.</text>
</comment>
<evidence type="ECO:0000256" key="1">
    <source>
        <dbReference type="SAM" id="MobiDB-lite"/>
    </source>
</evidence>
<evidence type="ECO:0000313" key="2">
    <source>
        <dbReference type="EMBL" id="RNA28810.1"/>
    </source>
</evidence>
<accession>A0A3M7RZG2</accession>
<proteinExistence type="predicted"/>